<comment type="similarity">
    <text evidence="6">Belongs to the NAGSA dehydrogenase family. Type 2 subfamily.</text>
</comment>
<dbReference type="InterPro" id="IPR010136">
    <property type="entry name" value="AGPR_type-2"/>
</dbReference>
<dbReference type="GO" id="GO:0005737">
    <property type="term" value="C:cytoplasm"/>
    <property type="evidence" value="ECO:0007669"/>
    <property type="project" value="UniProtKB-SubCell"/>
</dbReference>
<dbReference type="STRING" id="1560201.NG42_09400"/>
<protein>
    <recommendedName>
        <fullName evidence="6">N-acetyl-gamma-glutamyl-phosphate reductase</fullName>
        <shortName evidence="6">AGPR</shortName>
        <ecNumber evidence="6">1.2.1.38</ecNumber>
    </recommendedName>
    <alternativeName>
        <fullName evidence="6">N-acetyl-glutamate semialdehyde dehydrogenase</fullName>
        <shortName evidence="6">NAGSA dehydrogenase</shortName>
    </alternativeName>
</protein>
<dbReference type="PANTHER" id="PTHR32338">
    <property type="entry name" value="N-ACETYL-GAMMA-GLUTAMYL-PHOSPHATE REDUCTASE, CHLOROPLASTIC-RELATED-RELATED"/>
    <property type="match status" value="1"/>
</dbReference>
<proteinExistence type="inferred from homology"/>
<evidence type="ECO:0000313" key="8">
    <source>
        <dbReference type="EMBL" id="KOC90275.1"/>
    </source>
</evidence>
<comment type="catalytic activity">
    <reaction evidence="6">
        <text>N-acetyl-L-glutamate 5-semialdehyde + phosphate + NADP(+) = N-acetyl-L-glutamyl 5-phosphate + NADPH + H(+)</text>
        <dbReference type="Rhea" id="RHEA:21588"/>
        <dbReference type="ChEBI" id="CHEBI:15378"/>
        <dbReference type="ChEBI" id="CHEBI:29123"/>
        <dbReference type="ChEBI" id="CHEBI:43474"/>
        <dbReference type="ChEBI" id="CHEBI:57783"/>
        <dbReference type="ChEBI" id="CHEBI:57936"/>
        <dbReference type="ChEBI" id="CHEBI:58349"/>
        <dbReference type="EC" id="1.2.1.38"/>
    </reaction>
</comment>
<dbReference type="CDD" id="cd23935">
    <property type="entry name" value="AGPR_2_C"/>
    <property type="match status" value="1"/>
</dbReference>
<dbReference type="PANTHER" id="PTHR32338:SF10">
    <property type="entry name" value="N-ACETYL-GAMMA-GLUTAMYL-PHOSPHATE REDUCTASE, CHLOROPLASTIC-RELATED"/>
    <property type="match status" value="1"/>
</dbReference>
<dbReference type="InterPro" id="IPR000534">
    <property type="entry name" value="Semialdehyde_DH_NAD-bd"/>
</dbReference>
<dbReference type="InterPro" id="IPR058924">
    <property type="entry name" value="AGPR_dimerisation_dom"/>
</dbReference>
<dbReference type="PATRIC" id="fig|1560201.3.peg.2003"/>
<dbReference type="InterPro" id="IPR036291">
    <property type="entry name" value="NAD(P)-bd_dom_sf"/>
</dbReference>
<sequence length="312" mass="34238">MKPRIFIDGEAGTTGLQIHSQINGRDDIALIELARSDRKDPQKRSQALNECDIAILCLPDDAAREAVSFVENPRVRILDASSAHRSTTGWVYGLPELTPGQVQLIAEAKRVTNPGCYPTGAITLLRPLTEAGLVPRDYPVNVHAISGYSGSGRSLIEAYEDPQHPQATDAPFRGYGLSLKHKHVPEMQKQALLTYPPLFTPSYGKYRQGIVLYVPLHLRLLKPGVSVKQIHECLSVYYSDSEYINVVPVEQAATITQLDPEYLNGTNNLDIYVFANEDSGQILLAAVFDNLGKGASRAAIQNLNIMLAKTCS</sequence>
<comment type="subcellular location">
    <subcellularLocation>
        <location evidence="6">Cytoplasm</location>
    </subcellularLocation>
</comment>
<dbReference type="Gene3D" id="3.30.360.10">
    <property type="entry name" value="Dihydrodipicolinate Reductase, domain 2"/>
    <property type="match status" value="1"/>
</dbReference>
<keyword evidence="1 6" id="KW-0963">Cytoplasm</keyword>
<dbReference type="UniPathway" id="UPA00068">
    <property type="reaction ID" value="UER00108"/>
</dbReference>
<gene>
    <name evidence="6" type="primary">argC</name>
    <name evidence="8" type="ORF">NG42_09400</name>
    <name evidence="9" type="ORF">NG43_02940</name>
</gene>
<dbReference type="Proteomes" id="UP000037088">
    <property type="component" value="Unassembled WGS sequence"/>
</dbReference>
<evidence type="ECO:0000313" key="10">
    <source>
        <dbReference type="Proteomes" id="UP000036851"/>
    </source>
</evidence>
<evidence type="ECO:0000256" key="1">
    <source>
        <dbReference type="ARBA" id="ARBA00022490"/>
    </source>
</evidence>
<accession>A0A0L7T4J8</accession>
<dbReference type="EMBL" id="JRXF01000003">
    <property type="protein sequence ID" value="KOC94763.1"/>
    <property type="molecule type" value="Genomic_DNA"/>
</dbReference>
<comment type="function">
    <text evidence="6">Catalyzes the NADPH-dependent reduction of N-acetyl-5-glutamyl phosphate to yield N-acetyl-L-glutamate 5-semialdehyde.</text>
</comment>
<keyword evidence="3 6" id="KW-0028">Amino-acid biosynthesis</keyword>
<dbReference type="GO" id="GO:0051287">
    <property type="term" value="F:NAD binding"/>
    <property type="evidence" value="ECO:0007669"/>
    <property type="project" value="InterPro"/>
</dbReference>
<evidence type="ECO:0000259" key="7">
    <source>
        <dbReference type="SMART" id="SM00859"/>
    </source>
</evidence>
<comment type="pathway">
    <text evidence="6">Amino-acid biosynthesis; L-arginine biosynthesis; N(2)-acetyl-L-ornithine from L-glutamate: step 3/4.</text>
</comment>
<keyword evidence="11" id="KW-1185">Reference proteome</keyword>
<dbReference type="InterPro" id="IPR050085">
    <property type="entry name" value="AGPR"/>
</dbReference>
<dbReference type="HAMAP" id="MF_01110">
    <property type="entry name" value="ArgC_type2"/>
    <property type="match status" value="1"/>
</dbReference>
<dbReference type="OrthoDB" id="9801289at2"/>
<evidence type="ECO:0000256" key="2">
    <source>
        <dbReference type="ARBA" id="ARBA00022571"/>
    </source>
</evidence>
<dbReference type="Pfam" id="PF01118">
    <property type="entry name" value="Semialdhyde_dh"/>
    <property type="match status" value="1"/>
</dbReference>
<dbReference type="Pfam" id="PF22698">
    <property type="entry name" value="Semialdhyde_dhC_1"/>
    <property type="match status" value="1"/>
</dbReference>
<dbReference type="RefSeq" id="WP_052899044.1">
    <property type="nucleotide sequence ID" value="NZ_JRXE01000011.1"/>
</dbReference>
<keyword evidence="4 6" id="KW-0521">NADP</keyword>
<feature type="active site" evidence="6">
    <location>
        <position position="116"/>
    </location>
</feature>
<evidence type="ECO:0000256" key="5">
    <source>
        <dbReference type="ARBA" id="ARBA00023002"/>
    </source>
</evidence>
<dbReference type="CDD" id="cd17896">
    <property type="entry name" value="AGPR_2_N"/>
    <property type="match status" value="1"/>
</dbReference>
<dbReference type="NCBIfam" id="TIGR01851">
    <property type="entry name" value="argC_other"/>
    <property type="match status" value="1"/>
</dbReference>
<dbReference type="EC" id="1.2.1.38" evidence="6"/>
<reference evidence="10 11" key="1">
    <citation type="journal article" date="2015" name="Int. J. Syst. Evol. Microbiol.">
        <title>Erwinia iniecta sp. nov., isolated from Russian wheat aphids (Diuraphis noxia).</title>
        <authorList>
            <person name="Campillo T."/>
            <person name="Luna E."/>
            <person name="Portier P."/>
            <person name="Fischer-Le Saux M."/>
            <person name="Lapitan N."/>
            <person name="Tisserat N.A."/>
            <person name="Leach J.E."/>
        </authorList>
    </citation>
    <scope>NUCLEOTIDE SEQUENCE [LARGE SCALE GENOMIC DNA]</scope>
    <source>
        <strain evidence="8 11">B120</strain>
        <strain evidence="9 10">B149</strain>
    </source>
</reference>
<comment type="caution">
    <text evidence="8">The sequence shown here is derived from an EMBL/GenBank/DDBJ whole genome shotgun (WGS) entry which is preliminary data.</text>
</comment>
<evidence type="ECO:0000256" key="4">
    <source>
        <dbReference type="ARBA" id="ARBA00022857"/>
    </source>
</evidence>
<dbReference type="Gene3D" id="3.40.50.720">
    <property type="entry name" value="NAD(P)-binding Rossmann-like Domain"/>
    <property type="match status" value="1"/>
</dbReference>
<dbReference type="SMART" id="SM00859">
    <property type="entry name" value="Semialdhyde_dh"/>
    <property type="match status" value="1"/>
</dbReference>
<keyword evidence="2 6" id="KW-0055">Arginine biosynthesis</keyword>
<organism evidence="8 11">
    <name type="scientific">Winslowiella iniecta</name>
    <dbReference type="NCBI Taxonomy" id="1560201"/>
    <lineage>
        <taxon>Bacteria</taxon>
        <taxon>Pseudomonadati</taxon>
        <taxon>Pseudomonadota</taxon>
        <taxon>Gammaproteobacteria</taxon>
        <taxon>Enterobacterales</taxon>
        <taxon>Erwiniaceae</taxon>
        <taxon>Winslowiella</taxon>
    </lineage>
</organism>
<name>A0A0L7T4J8_9GAMM</name>
<dbReference type="EMBL" id="JRXE01000011">
    <property type="protein sequence ID" value="KOC90275.1"/>
    <property type="molecule type" value="Genomic_DNA"/>
</dbReference>
<dbReference type="SUPFAM" id="SSF51735">
    <property type="entry name" value="NAD(P)-binding Rossmann-fold domains"/>
    <property type="match status" value="1"/>
</dbReference>
<dbReference type="Proteomes" id="UP000036851">
    <property type="component" value="Unassembled WGS sequence"/>
</dbReference>
<evidence type="ECO:0000313" key="11">
    <source>
        <dbReference type="Proteomes" id="UP000037088"/>
    </source>
</evidence>
<dbReference type="SUPFAM" id="SSF55347">
    <property type="entry name" value="Glyceraldehyde-3-phosphate dehydrogenase-like, C-terminal domain"/>
    <property type="match status" value="1"/>
</dbReference>
<evidence type="ECO:0000313" key="9">
    <source>
        <dbReference type="EMBL" id="KOC94763.1"/>
    </source>
</evidence>
<evidence type="ECO:0000256" key="6">
    <source>
        <dbReference type="HAMAP-Rule" id="MF_01110"/>
    </source>
</evidence>
<evidence type="ECO:0000256" key="3">
    <source>
        <dbReference type="ARBA" id="ARBA00022605"/>
    </source>
</evidence>
<dbReference type="GO" id="GO:0003942">
    <property type="term" value="F:N-acetyl-gamma-glutamyl-phosphate reductase activity"/>
    <property type="evidence" value="ECO:0007669"/>
    <property type="project" value="UniProtKB-UniRule"/>
</dbReference>
<keyword evidence="5 6" id="KW-0560">Oxidoreductase</keyword>
<dbReference type="AlphaFoldDB" id="A0A0L7T4J8"/>
<dbReference type="GO" id="GO:0006526">
    <property type="term" value="P:L-arginine biosynthetic process"/>
    <property type="evidence" value="ECO:0007669"/>
    <property type="project" value="UniProtKB-UniRule"/>
</dbReference>
<feature type="domain" description="Semialdehyde dehydrogenase NAD-binding" evidence="7">
    <location>
        <begin position="4"/>
        <end position="105"/>
    </location>
</feature>